<dbReference type="PANTHER" id="PTHR24302">
    <property type="entry name" value="CYTOCHROME P450 FAMILY 3"/>
    <property type="match status" value="1"/>
</dbReference>
<accession>A0A671DZR5</accession>
<name>A0A671DZR5_RHIFE</name>
<keyword evidence="6" id="KW-0349">Heme</keyword>
<dbReference type="OMA" id="GFYANTI"/>
<dbReference type="Ensembl" id="ENSRFET00010004095.1">
    <property type="protein sequence ID" value="ENSRFEP00010003737.1"/>
    <property type="gene ID" value="ENSRFEG00010002619.1"/>
</dbReference>
<keyword evidence="8" id="KW-0256">Endoplasmic reticulum</keyword>
<evidence type="ECO:0000256" key="7">
    <source>
        <dbReference type="ARBA" id="ARBA00022723"/>
    </source>
</evidence>
<dbReference type="GO" id="GO:0050649">
    <property type="term" value="F:testosterone 6-beta-hydroxylase activity"/>
    <property type="evidence" value="ECO:0007669"/>
    <property type="project" value="TreeGrafter"/>
</dbReference>
<comment type="similarity">
    <text evidence="4">Belongs to the cytochrome P450 family.</text>
</comment>
<dbReference type="Proteomes" id="UP000472240">
    <property type="component" value="Chromosome 7"/>
</dbReference>
<organism evidence="14 15">
    <name type="scientific">Rhinolophus ferrumequinum</name>
    <name type="common">Greater horseshoe bat</name>
    <dbReference type="NCBI Taxonomy" id="59479"/>
    <lineage>
        <taxon>Eukaryota</taxon>
        <taxon>Metazoa</taxon>
        <taxon>Chordata</taxon>
        <taxon>Craniata</taxon>
        <taxon>Vertebrata</taxon>
        <taxon>Euteleostomi</taxon>
        <taxon>Mammalia</taxon>
        <taxon>Eutheria</taxon>
        <taxon>Laurasiatheria</taxon>
        <taxon>Chiroptera</taxon>
        <taxon>Yinpterochiroptera</taxon>
        <taxon>Rhinolophoidea</taxon>
        <taxon>Rhinolophidae</taxon>
        <taxon>Rhinolophinae</taxon>
        <taxon>Rhinolophus</taxon>
    </lineage>
</organism>
<evidence type="ECO:0000256" key="1">
    <source>
        <dbReference type="ARBA" id="ARBA00001971"/>
    </source>
</evidence>
<evidence type="ECO:0000256" key="12">
    <source>
        <dbReference type="ARBA" id="ARBA00023033"/>
    </source>
</evidence>
<keyword evidence="13" id="KW-0472">Membrane</keyword>
<evidence type="ECO:0000256" key="11">
    <source>
        <dbReference type="ARBA" id="ARBA00023004"/>
    </source>
</evidence>
<keyword evidence="7" id="KW-0479">Metal-binding</keyword>
<evidence type="ECO:0000256" key="3">
    <source>
        <dbReference type="ARBA" id="ARBA00004406"/>
    </source>
</evidence>
<dbReference type="InterPro" id="IPR036396">
    <property type="entry name" value="Cyt_P450_sf"/>
</dbReference>
<dbReference type="InParanoid" id="A0A671DZR5"/>
<evidence type="ECO:0000256" key="6">
    <source>
        <dbReference type="ARBA" id="ARBA00022617"/>
    </source>
</evidence>
<comment type="cofactor">
    <cofactor evidence="1">
        <name>heme</name>
        <dbReference type="ChEBI" id="CHEBI:30413"/>
    </cofactor>
</comment>
<dbReference type="GO" id="GO:0005506">
    <property type="term" value="F:iron ion binding"/>
    <property type="evidence" value="ECO:0007669"/>
    <property type="project" value="InterPro"/>
</dbReference>
<dbReference type="GO" id="GO:0016712">
    <property type="term" value="F:oxidoreductase activity, acting on paired donors, with incorporation or reduction of molecular oxygen, reduced flavin or flavoprotein as one donor, and incorporation of one atom of oxygen"/>
    <property type="evidence" value="ECO:0007669"/>
    <property type="project" value="UniProtKB-EC"/>
</dbReference>
<evidence type="ECO:0000256" key="9">
    <source>
        <dbReference type="ARBA" id="ARBA00022848"/>
    </source>
</evidence>
<dbReference type="GeneTree" id="ENSGT00950000182958"/>
<dbReference type="FunFam" id="1.10.630.10:FF:000182">
    <property type="entry name" value="Cytochrome P450 3A4"/>
    <property type="match status" value="1"/>
</dbReference>
<keyword evidence="9" id="KW-0492">Microsome</keyword>
<protein>
    <recommendedName>
        <fullName evidence="5">unspecific monooxygenase</fullName>
        <ecNumber evidence="5">1.14.14.1</ecNumber>
    </recommendedName>
</protein>
<evidence type="ECO:0000256" key="8">
    <source>
        <dbReference type="ARBA" id="ARBA00022824"/>
    </source>
</evidence>
<evidence type="ECO:0000256" key="10">
    <source>
        <dbReference type="ARBA" id="ARBA00023002"/>
    </source>
</evidence>
<dbReference type="InterPro" id="IPR001128">
    <property type="entry name" value="Cyt_P450"/>
</dbReference>
<reference evidence="14 15" key="2">
    <citation type="journal article" date="2018" name="Annu Rev Anim Biosci">
        <title>Bat Biology, Genomes, and the Bat1K Project: To Generate Chromosome-Level Genomes for All Living Bat Species.</title>
        <authorList>
            <person name="Teeling E.C."/>
            <person name="Vernes S.C."/>
            <person name="Davalos L.M."/>
            <person name="Ray D.A."/>
            <person name="Gilbert M.T.P."/>
            <person name="Myers E."/>
        </authorList>
    </citation>
    <scope>NUCLEOTIDE SEQUENCE</scope>
</reference>
<dbReference type="SUPFAM" id="SSF48264">
    <property type="entry name" value="Cytochrome P450"/>
    <property type="match status" value="1"/>
</dbReference>
<dbReference type="EC" id="1.14.14.1" evidence="5"/>
<evidence type="ECO:0000256" key="2">
    <source>
        <dbReference type="ARBA" id="ARBA00004174"/>
    </source>
</evidence>
<keyword evidence="15" id="KW-1185">Reference proteome</keyword>
<keyword evidence="12" id="KW-0503">Monooxygenase</keyword>
<evidence type="ECO:0000256" key="5">
    <source>
        <dbReference type="ARBA" id="ARBA00012109"/>
    </source>
</evidence>
<proteinExistence type="inferred from homology"/>
<keyword evidence="11" id="KW-0408">Iron</keyword>
<dbReference type="GO" id="GO:0070989">
    <property type="term" value="P:oxidative demethylation"/>
    <property type="evidence" value="ECO:0007669"/>
    <property type="project" value="TreeGrafter"/>
</dbReference>
<dbReference type="GO" id="GO:0005789">
    <property type="term" value="C:endoplasmic reticulum membrane"/>
    <property type="evidence" value="ECO:0007669"/>
    <property type="project" value="UniProtKB-SubCell"/>
</dbReference>
<reference evidence="14 15" key="1">
    <citation type="journal article" date="2015" name="Annu Rev Anim Biosci">
        <title>The Genome 10K Project: a way forward.</title>
        <authorList>
            <person name="Koepfli K.P."/>
            <person name="Paten B."/>
            <person name="O'Brien S.J."/>
            <person name="Koepfli K.P."/>
            <person name="Paten B."/>
            <person name="Antunes A."/>
            <person name="Belov K."/>
            <person name="Bustamante C."/>
            <person name="Castoe T.A."/>
            <person name="Clawson H."/>
            <person name="Crawford A.J."/>
            <person name="Diekhans M."/>
            <person name="Distel D."/>
            <person name="Durbin R."/>
            <person name="Earl D."/>
            <person name="Fujita M.K."/>
            <person name="Gamble T."/>
            <person name="Georges A."/>
            <person name="Gemmell N."/>
            <person name="Gilbert M.T."/>
            <person name="Graves J.M."/>
            <person name="Green R.E."/>
            <person name="Hickey G."/>
            <person name="Jarvis E.D."/>
            <person name="Johnson W."/>
            <person name="Komissarov A."/>
            <person name="Korf I."/>
            <person name="Kuhn R."/>
            <person name="Larkin D.M."/>
            <person name="Lewin H."/>
            <person name="Lopez J.V."/>
            <person name="Ma J."/>
            <person name="Marques-Bonet T."/>
            <person name="Miller W."/>
            <person name="Murphy R."/>
            <person name="Pevzner P."/>
            <person name="Shapiro B."/>
            <person name="Steiner C."/>
            <person name="Tamazian G."/>
            <person name="Venkatesh B."/>
            <person name="Wang J."/>
            <person name="Wayne R."/>
            <person name="Wiley E."/>
            <person name="Yang H."/>
            <person name="Zhang G."/>
            <person name="Haussler D."/>
            <person name="Ryder O."/>
            <person name="O'Brien S.J."/>
        </authorList>
    </citation>
    <scope>NUCLEOTIDE SEQUENCE</scope>
</reference>
<keyword evidence="10" id="KW-0560">Oxidoreductase</keyword>
<reference evidence="14" key="5">
    <citation type="submission" date="2025-09" db="UniProtKB">
        <authorList>
            <consortium name="Ensembl"/>
        </authorList>
    </citation>
    <scope>IDENTIFICATION</scope>
</reference>
<reference evidence="14" key="4">
    <citation type="submission" date="2025-08" db="UniProtKB">
        <authorList>
            <consortium name="Ensembl"/>
        </authorList>
    </citation>
    <scope>IDENTIFICATION</scope>
</reference>
<evidence type="ECO:0000313" key="15">
    <source>
        <dbReference type="Proteomes" id="UP000472240"/>
    </source>
</evidence>
<dbReference type="Gene3D" id="1.10.630.10">
    <property type="entry name" value="Cytochrome P450"/>
    <property type="match status" value="1"/>
</dbReference>
<evidence type="ECO:0000256" key="13">
    <source>
        <dbReference type="ARBA" id="ARBA00023136"/>
    </source>
</evidence>
<dbReference type="AlphaFoldDB" id="A0A671DZR5"/>
<dbReference type="InterPro" id="IPR050705">
    <property type="entry name" value="Cytochrome_P450_3A"/>
</dbReference>
<sequence length="155" mass="17689">MELLLLELLYYLSSTYSPSPIPQSLLSLLLYRYGTSTHGLFKKLGIPGPKPVPFFGTVLGYRKGVWDFDKKCFKKYGNMWGFYDGRQPVLAVTDPDMIKTVLVKECYSVFTNRRSVGPAGFMRSAVTLSEDENWKRIRTLLSPTFTSGKLKEVRK</sequence>
<evidence type="ECO:0000313" key="14">
    <source>
        <dbReference type="Ensembl" id="ENSRFEP00010003737.1"/>
    </source>
</evidence>
<dbReference type="PANTHER" id="PTHR24302:SF38">
    <property type="entry name" value="CYTOCHROME P450 3A5"/>
    <property type="match status" value="1"/>
</dbReference>
<dbReference type="GO" id="GO:0008202">
    <property type="term" value="P:steroid metabolic process"/>
    <property type="evidence" value="ECO:0007669"/>
    <property type="project" value="TreeGrafter"/>
</dbReference>
<dbReference type="Pfam" id="PF00067">
    <property type="entry name" value="p450"/>
    <property type="match status" value="1"/>
</dbReference>
<reference evidence="15" key="3">
    <citation type="submission" date="2018-12" db="EMBL/GenBank/DDBJ databases">
        <title>G10K-VGP greater horseshoe bat female genome, primary haplotype.</title>
        <authorList>
            <person name="Teeling E."/>
            <person name="Myers G."/>
            <person name="Vernes S."/>
            <person name="Pippel M."/>
            <person name="Winkler S."/>
            <person name="Fedrigo O."/>
            <person name="Rhie A."/>
            <person name="Koren S."/>
            <person name="Phillippy A."/>
            <person name="Lewin H."/>
            <person name="Damas J."/>
            <person name="Howe K."/>
            <person name="Mountcastle J."/>
            <person name="Jarvis E.D."/>
        </authorList>
    </citation>
    <scope>NUCLEOTIDE SEQUENCE [LARGE SCALE GENOMIC DNA]</scope>
</reference>
<evidence type="ECO:0000256" key="4">
    <source>
        <dbReference type="ARBA" id="ARBA00010617"/>
    </source>
</evidence>
<comment type="subcellular location">
    <subcellularLocation>
        <location evidence="3">Endoplasmic reticulum membrane</location>
        <topology evidence="3">Peripheral membrane protein</topology>
    </subcellularLocation>
    <subcellularLocation>
        <location evidence="2">Microsome membrane</location>
        <topology evidence="2">Peripheral membrane protein</topology>
    </subcellularLocation>
</comment>
<dbReference type="GO" id="GO:0020037">
    <property type="term" value="F:heme binding"/>
    <property type="evidence" value="ECO:0007669"/>
    <property type="project" value="InterPro"/>
</dbReference>